<reference evidence="5 6" key="1">
    <citation type="submission" date="2022-09" db="EMBL/GenBank/DDBJ databases">
        <title>Genome sequencing of Flavivirga sp. MEBiC05379.</title>
        <authorList>
            <person name="Oh H.-M."/>
            <person name="Kwon K.K."/>
            <person name="Park M.J."/>
            <person name="Yang S.-H."/>
        </authorList>
    </citation>
    <scope>NUCLEOTIDE SEQUENCE [LARGE SCALE GENOMIC DNA]</scope>
    <source>
        <strain evidence="5 6">MEBiC05379</strain>
    </source>
</reference>
<dbReference type="InterPro" id="IPR026444">
    <property type="entry name" value="Secre_tail"/>
</dbReference>
<evidence type="ECO:0000259" key="3">
    <source>
        <dbReference type="Pfam" id="PF18962"/>
    </source>
</evidence>
<organism evidence="5 6">
    <name type="scientific">Flavivirga spongiicola</name>
    <dbReference type="NCBI Taxonomy" id="421621"/>
    <lineage>
        <taxon>Bacteria</taxon>
        <taxon>Pseudomonadati</taxon>
        <taxon>Bacteroidota</taxon>
        <taxon>Flavobacteriia</taxon>
        <taxon>Flavobacteriales</taxon>
        <taxon>Flavobacteriaceae</taxon>
        <taxon>Flavivirga</taxon>
    </lineage>
</organism>
<keyword evidence="6" id="KW-1185">Reference proteome</keyword>
<keyword evidence="1 2" id="KW-0732">Signal</keyword>
<evidence type="ECO:0000313" key="5">
    <source>
        <dbReference type="EMBL" id="MEF3831568.1"/>
    </source>
</evidence>
<dbReference type="RefSeq" id="WP_303308578.1">
    <property type="nucleotide sequence ID" value="NZ_JAODOP010000001.1"/>
</dbReference>
<accession>A0ABU7XM50</accession>
<dbReference type="Pfam" id="PF24595">
    <property type="entry name" value="DUF7619"/>
    <property type="match status" value="1"/>
</dbReference>
<dbReference type="PANTHER" id="PTHR36220:SF1">
    <property type="entry name" value="GAMMA TUBULIN COMPLEX COMPONENT C-TERMINAL DOMAIN-CONTAINING PROTEIN"/>
    <property type="match status" value="1"/>
</dbReference>
<sequence>MKKLILSFFLLFLSLITNAQIQLGQDIFGEASGDNSSRALALSANGKRLVIGSHFNNGKGNGAGHVRVFEYVSGVWVQVGLDIDGKVPLDYFGTSVSISEDGNIIAVSAVKKDFLDAGRVRIFKYINDEWVQQGGDIIGEAEGDTSGWSVSLSATGNRVAIGAPYNDGNGNGAGHVRVFEYIEEVWVKLGQDIDSFNGNYWIGKDISLSSDGNRIAINGYKGSSGSDVQVLEYNGSNWVLVGGFIDGDRSFGDSIELSGNGNRIVIGNYSTGITNINVLEFNGVQWNYMGESIKAEYFWKTSEAHVSISYDGSIVAIGDPPNGDAGNSAGSVRIFKFVESDGENGAHWTQLGVDIDGSSASDYSGDGVSLSADGSRVAIGAWNGGDSGHGQTRVYDLNFNSVQGSTLFDVGQNDCNDLAIAAKNFKVIAENEGERTITYSKNNGDFNLSLREGTYNIYTENTLFAGNPINQEVVFAGLNQVEGVDFCVSANELVNDVTIMLIPTWHARPGFETSYQLVYENIGSTVSNGSINMQFENSLQSYVSSSENLESQTANTLIFNYIDLQPFEKRNIGIILKTFEPPIVNGGEILPLTAMITSNDIDINLENNISETEQTVINSFDPNDKTVLQGNEITLEEVDEYLHYLVRFQNTGTASAINVRVRDVLENKLDWDTFLPVASSHPYITQITEENLVDFIFDNILLPAEQDDEPNSHGFVAFKIKPKSDAQIGDVVTGKANIYFDFNLPIITNIVSTEIVNNSLSVSESKPQHYFNIYPNPTNDKIYISSKKGVNVDGVSIYSITGKLLLNDRVSTKEIDLNQFPKGMYFLNILSDKGSVTKKVIKN</sequence>
<evidence type="ECO:0000313" key="6">
    <source>
        <dbReference type="Proteomes" id="UP001337305"/>
    </source>
</evidence>
<feature type="domain" description="DUF7619" evidence="4">
    <location>
        <begin position="621"/>
        <end position="753"/>
    </location>
</feature>
<feature type="domain" description="Secretion system C-terminal sorting" evidence="3">
    <location>
        <begin position="773"/>
        <end position="841"/>
    </location>
</feature>
<dbReference type="Pfam" id="PF18962">
    <property type="entry name" value="Por_Secre_tail"/>
    <property type="match status" value="1"/>
</dbReference>
<gene>
    <name evidence="5" type="ORF">N1F79_00360</name>
</gene>
<dbReference type="NCBIfam" id="TIGR04183">
    <property type="entry name" value="Por_Secre_tail"/>
    <property type="match status" value="1"/>
</dbReference>
<protein>
    <submittedName>
        <fullName evidence="5">T9SS type A sorting domain-containing protein</fullName>
    </submittedName>
</protein>
<dbReference type="PANTHER" id="PTHR36220">
    <property type="entry name" value="UNNAMED PRODUCT"/>
    <property type="match status" value="1"/>
</dbReference>
<feature type="chain" id="PRO_5046945606" evidence="2">
    <location>
        <begin position="20"/>
        <end position="843"/>
    </location>
</feature>
<evidence type="ECO:0000256" key="2">
    <source>
        <dbReference type="SAM" id="SignalP"/>
    </source>
</evidence>
<name>A0ABU7XM50_9FLAO</name>
<dbReference type="Proteomes" id="UP001337305">
    <property type="component" value="Unassembled WGS sequence"/>
</dbReference>
<comment type="caution">
    <text evidence="5">The sequence shown here is derived from an EMBL/GenBank/DDBJ whole genome shotgun (WGS) entry which is preliminary data.</text>
</comment>
<feature type="signal peptide" evidence="2">
    <location>
        <begin position="1"/>
        <end position="19"/>
    </location>
</feature>
<evidence type="ECO:0000259" key="4">
    <source>
        <dbReference type="Pfam" id="PF24595"/>
    </source>
</evidence>
<dbReference type="InterPro" id="IPR055353">
    <property type="entry name" value="DUF7619"/>
</dbReference>
<proteinExistence type="predicted"/>
<dbReference type="EMBL" id="JAODOP010000001">
    <property type="protein sequence ID" value="MEF3831568.1"/>
    <property type="molecule type" value="Genomic_DNA"/>
</dbReference>
<dbReference type="SUPFAM" id="SSF82171">
    <property type="entry name" value="DPP6 N-terminal domain-like"/>
    <property type="match status" value="1"/>
</dbReference>
<evidence type="ECO:0000256" key="1">
    <source>
        <dbReference type="ARBA" id="ARBA00022729"/>
    </source>
</evidence>